<dbReference type="Pfam" id="PF00566">
    <property type="entry name" value="RabGAP-TBC"/>
    <property type="match status" value="1"/>
</dbReference>
<dbReference type="GO" id="GO:0031267">
    <property type="term" value="F:small GTPase binding"/>
    <property type="evidence" value="ECO:0007669"/>
    <property type="project" value="TreeGrafter"/>
</dbReference>
<dbReference type="SMART" id="SM00164">
    <property type="entry name" value="TBC"/>
    <property type="match status" value="1"/>
</dbReference>
<dbReference type="PANTHER" id="PTHR47219">
    <property type="entry name" value="RAB GTPASE-ACTIVATING PROTEIN 1-LIKE"/>
    <property type="match status" value="1"/>
</dbReference>
<dbReference type="PANTHER" id="PTHR47219:SF9">
    <property type="entry name" value="GTPASE ACTIVATING PROTEIN AND CENTROSOME-ASSOCIATED, ISOFORM B"/>
    <property type="match status" value="1"/>
</dbReference>
<dbReference type="PROSITE" id="PS50086">
    <property type="entry name" value="TBC_RABGAP"/>
    <property type="match status" value="1"/>
</dbReference>
<dbReference type="Gene3D" id="1.10.472.80">
    <property type="entry name" value="Ypt/Rab-GAP domain of gyp1p, domain 3"/>
    <property type="match status" value="1"/>
</dbReference>
<dbReference type="AlphaFoldDB" id="A0A1J4MEB4"/>
<dbReference type="GO" id="GO:0005096">
    <property type="term" value="F:GTPase activator activity"/>
    <property type="evidence" value="ECO:0007669"/>
    <property type="project" value="TreeGrafter"/>
</dbReference>
<organism evidence="2 3">
    <name type="scientific">Cryptosporidium andersoni</name>
    <dbReference type="NCBI Taxonomy" id="117008"/>
    <lineage>
        <taxon>Eukaryota</taxon>
        <taxon>Sar</taxon>
        <taxon>Alveolata</taxon>
        <taxon>Apicomplexa</taxon>
        <taxon>Conoidasida</taxon>
        <taxon>Coccidia</taxon>
        <taxon>Eucoccidiorida</taxon>
        <taxon>Eimeriorina</taxon>
        <taxon>Cryptosporidiidae</taxon>
        <taxon>Cryptosporidium</taxon>
    </lineage>
</organism>
<dbReference type="GeneID" id="92366707"/>
<keyword evidence="3" id="KW-1185">Reference proteome</keyword>
<reference evidence="2 3" key="1">
    <citation type="submission" date="2016-10" db="EMBL/GenBank/DDBJ databases">
        <title>Reductive evolution of mitochondrial metabolism and differential evolution of invasion-related proteins in Cryptosporidium.</title>
        <authorList>
            <person name="Liu S."/>
            <person name="Roellig D.M."/>
            <person name="Guo Y."/>
            <person name="Li N."/>
            <person name="Frace M.A."/>
            <person name="Tang K."/>
            <person name="Zhang L."/>
            <person name="Feng Y."/>
            <person name="Xiao L."/>
        </authorList>
    </citation>
    <scope>NUCLEOTIDE SEQUENCE [LARGE SCALE GENOMIC DNA]</scope>
    <source>
        <strain evidence="2">30847</strain>
    </source>
</reference>
<dbReference type="SUPFAM" id="SSF47923">
    <property type="entry name" value="Ypt/Rab-GAP domain of gyp1p"/>
    <property type="match status" value="2"/>
</dbReference>
<dbReference type="InterPro" id="IPR035969">
    <property type="entry name" value="Rab-GAP_TBC_sf"/>
</dbReference>
<feature type="domain" description="Rab-GAP TBC" evidence="1">
    <location>
        <begin position="88"/>
        <end position="295"/>
    </location>
</feature>
<evidence type="ECO:0000313" key="3">
    <source>
        <dbReference type="Proteomes" id="UP000186804"/>
    </source>
</evidence>
<dbReference type="EMBL" id="LRBS01000123">
    <property type="protein sequence ID" value="OII71364.1"/>
    <property type="molecule type" value="Genomic_DNA"/>
</dbReference>
<dbReference type="InterPro" id="IPR050302">
    <property type="entry name" value="Rab_GAP_TBC_domain"/>
</dbReference>
<name>A0A1J4MEB4_9CRYT</name>
<dbReference type="RefSeq" id="XP_067066615.1">
    <property type="nucleotide sequence ID" value="XM_067212753.1"/>
</dbReference>
<accession>A0A1J4MEB4</accession>
<comment type="caution">
    <text evidence="2">The sequence shown here is derived from an EMBL/GenBank/DDBJ whole genome shotgun (WGS) entry which is preliminary data.</text>
</comment>
<dbReference type="Proteomes" id="UP000186804">
    <property type="component" value="Unassembled WGS sequence"/>
</dbReference>
<gene>
    <name evidence="2" type="ORF">cand_025230</name>
</gene>
<protein>
    <submittedName>
        <fullName evidence="2">TBC domain-containing protein</fullName>
    </submittedName>
</protein>
<dbReference type="OrthoDB" id="295078at2759"/>
<evidence type="ECO:0000313" key="2">
    <source>
        <dbReference type="EMBL" id="OII71364.1"/>
    </source>
</evidence>
<sequence length="461" mass="55051">MIQEVYDVELGNLDNVSTSEKLIHMGFIRKLLLRHNNSLQCRAILNSTVFNYLEDKDLEEISMVCKLWFAEVNSVEVYQSRYPIGFYNFCDKKRRWIWKCVLVGDETCPEINYIQVDKQLESSNVNEVLLEKNSISSSKYYSEILKDINRTYPNVYQFKAKQNQDTMTQLLCRIARSLPQVGYCQGMNYVLGIILYVFNFELELSFSAMMKLLINWEYQQVYKEGFDKLHKMCYTFNVLVEKYLPSIYHNIFIQYHITSELFAIPWFITLFTYDLADTIHIKNAVYILDNIMIHDSSKSYNVTIYKFALSLLSAIEYNMKLKHKEKRNSDVFINYTDSHIETKYNNHYSQNSIYENLINGYEQSDKIHEMTDILQYIREESKYILSDIESVKYVIEICKQYSITDEDIIHIQSIYRDYNNFINIYESNYNNQDNYGIFQYILSDLEWFKSYSFHPFFNISS</sequence>
<dbReference type="VEuPathDB" id="CryptoDB:cand_025230"/>
<dbReference type="Gene3D" id="1.10.8.270">
    <property type="entry name" value="putative rabgap domain of human tbc1 domain family member 14 like domains"/>
    <property type="match status" value="1"/>
</dbReference>
<dbReference type="InterPro" id="IPR000195">
    <property type="entry name" value="Rab-GAP-TBC_dom"/>
</dbReference>
<evidence type="ECO:0000259" key="1">
    <source>
        <dbReference type="PROSITE" id="PS50086"/>
    </source>
</evidence>
<proteinExistence type="predicted"/>